<dbReference type="Gene3D" id="3.40.50.300">
    <property type="entry name" value="P-loop containing nucleotide triphosphate hydrolases"/>
    <property type="match status" value="1"/>
</dbReference>
<evidence type="ECO:0000313" key="2">
    <source>
        <dbReference type="Proteomes" id="UP001225378"/>
    </source>
</evidence>
<dbReference type="KEGG" id="mech:Q9L42_011485"/>
<dbReference type="AlphaFoldDB" id="A0AAU7NQR6"/>
<dbReference type="GO" id="GO:0008146">
    <property type="term" value="F:sulfotransferase activity"/>
    <property type="evidence" value="ECO:0007669"/>
    <property type="project" value="InterPro"/>
</dbReference>
<dbReference type="InterPro" id="IPR027417">
    <property type="entry name" value="P-loop_NTPase"/>
</dbReference>
<dbReference type="InterPro" id="IPR005331">
    <property type="entry name" value="Sulfotransferase"/>
</dbReference>
<sequence length="232" mass="27857">MPYFEKHKVFFIHIPKNAGMFVEKQFGIPQEIVTYEQPTDKKCFYRTLKDQYSSLKKGSKLYDLEKKYIYGQFGGSYVFQHASLRDIIEYRILDKEVLDSSLLISVHRNPIDRAISIYKYWGFNRKMNFDEFCKKIIKNPSNVLNRFDQLMHLKPQVSFVKNSGEYEKKIFWLSFENLYEDLLNLISSRKIDIKIENKKTNKSIEKKIEISEFSEEIIKSVYEEDFLYFGYK</sequence>
<dbReference type="RefSeq" id="WP_349431109.1">
    <property type="nucleotide sequence ID" value="NZ_CP157743.1"/>
</dbReference>
<accession>A0AAU7NQR6</accession>
<reference evidence="1 2" key="1">
    <citation type="journal article" date="2024" name="Microbiology">
        <title>Methylomarinum rosea sp. nov., a novel halophilic methanotrophic bacterium from the hypersaline Lake Elton.</title>
        <authorList>
            <person name="Suleimanov R.Z."/>
            <person name="Oshkin I.Y."/>
            <person name="Danilova O.V."/>
            <person name="Suzina N.E."/>
            <person name="Dedysh S.N."/>
        </authorList>
    </citation>
    <scope>NUCLEOTIDE SEQUENCE [LARGE SCALE GENOMIC DNA]</scope>
    <source>
        <strain evidence="1 2">Ch1-1</strain>
    </source>
</reference>
<proteinExistence type="predicted"/>
<dbReference type="EMBL" id="CP157743">
    <property type="protein sequence ID" value="XBS18996.1"/>
    <property type="molecule type" value="Genomic_DNA"/>
</dbReference>
<dbReference type="GO" id="GO:0016020">
    <property type="term" value="C:membrane"/>
    <property type="evidence" value="ECO:0007669"/>
    <property type="project" value="InterPro"/>
</dbReference>
<dbReference type="Pfam" id="PF03567">
    <property type="entry name" value="Sulfotransfer_2"/>
    <property type="match status" value="1"/>
</dbReference>
<evidence type="ECO:0000313" key="1">
    <source>
        <dbReference type="EMBL" id="XBS18996.1"/>
    </source>
</evidence>
<dbReference type="SUPFAM" id="SSF52540">
    <property type="entry name" value="P-loop containing nucleoside triphosphate hydrolases"/>
    <property type="match status" value="1"/>
</dbReference>
<organism evidence="1 2">
    <name type="scientific">Methylomarinum roseum</name>
    <dbReference type="NCBI Taxonomy" id="3067653"/>
    <lineage>
        <taxon>Bacteria</taxon>
        <taxon>Pseudomonadati</taxon>
        <taxon>Pseudomonadota</taxon>
        <taxon>Gammaproteobacteria</taxon>
        <taxon>Methylococcales</taxon>
        <taxon>Methylococcaceae</taxon>
        <taxon>Methylomarinum</taxon>
    </lineage>
</organism>
<dbReference type="Proteomes" id="UP001225378">
    <property type="component" value="Chromosome"/>
</dbReference>
<gene>
    <name evidence="1" type="ORF">Q9L42_011485</name>
</gene>
<name>A0AAU7NQR6_9GAMM</name>
<keyword evidence="2" id="KW-1185">Reference proteome</keyword>
<protein>
    <submittedName>
        <fullName evidence="1">Sulfotransferase family 2 domain-containing protein</fullName>
    </submittedName>
</protein>